<organism evidence="2 3">
    <name type="scientific">Tritrichomonas musculus</name>
    <dbReference type="NCBI Taxonomy" id="1915356"/>
    <lineage>
        <taxon>Eukaryota</taxon>
        <taxon>Metamonada</taxon>
        <taxon>Parabasalia</taxon>
        <taxon>Tritrichomonadida</taxon>
        <taxon>Tritrichomonadidae</taxon>
        <taxon>Tritrichomonas</taxon>
    </lineage>
</organism>
<dbReference type="EMBL" id="JAPFFF010000003">
    <property type="protein sequence ID" value="KAK8893911.1"/>
    <property type="molecule type" value="Genomic_DNA"/>
</dbReference>
<proteinExistence type="predicted"/>
<feature type="compositionally biased region" description="Polar residues" evidence="1">
    <location>
        <begin position="532"/>
        <end position="558"/>
    </location>
</feature>
<gene>
    <name evidence="2" type="ORF">M9Y10_022340</name>
</gene>
<feature type="region of interest" description="Disordered" evidence="1">
    <location>
        <begin position="471"/>
        <end position="558"/>
    </location>
</feature>
<evidence type="ECO:0000256" key="1">
    <source>
        <dbReference type="SAM" id="MobiDB-lite"/>
    </source>
</evidence>
<comment type="caution">
    <text evidence="2">The sequence shown here is derived from an EMBL/GenBank/DDBJ whole genome shotgun (WGS) entry which is preliminary data.</text>
</comment>
<name>A0ABR2KSY9_9EUKA</name>
<evidence type="ECO:0000313" key="2">
    <source>
        <dbReference type="EMBL" id="KAK8893911.1"/>
    </source>
</evidence>
<accession>A0ABR2KSY9</accession>
<evidence type="ECO:0008006" key="4">
    <source>
        <dbReference type="Google" id="ProtNLM"/>
    </source>
</evidence>
<evidence type="ECO:0000313" key="3">
    <source>
        <dbReference type="Proteomes" id="UP001470230"/>
    </source>
</evidence>
<protein>
    <recommendedName>
        <fullName evidence="4">Ras-GEF domain-containing protein</fullName>
    </recommendedName>
</protein>
<reference evidence="2 3" key="1">
    <citation type="submission" date="2024-04" db="EMBL/GenBank/DDBJ databases">
        <title>Tritrichomonas musculus Genome.</title>
        <authorList>
            <person name="Alves-Ferreira E."/>
            <person name="Grigg M."/>
            <person name="Lorenzi H."/>
            <person name="Galac M."/>
        </authorList>
    </citation>
    <scope>NUCLEOTIDE SEQUENCE [LARGE SCALE GENOMIC DNA]</scope>
    <source>
        <strain evidence="2 3">EAF2021</strain>
    </source>
</reference>
<dbReference type="Proteomes" id="UP001470230">
    <property type="component" value="Unassembled WGS sequence"/>
</dbReference>
<keyword evidence="3" id="KW-1185">Reference proteome</keyword>
<sequence length="1037" mass="119087">MDNHPFIFATDDNNLYDANYEKKIPFSPELSKFPSLSAFESEADFNYAVHQWKKQIKQETKNKVMPVPLSLSTYAPQVANFTNSQSGTISSEKKTSKDSDILKITSDSNYFDYRRNPPLPVTFTEIFDKFIIEDPSDDEKVSFSNDMVHVRNQKQIPINTYTQDNKKWGTPLIPQEPSPELFDTYESYKKSLQNWTSLQNQKLSLLHPSEFVSSIGIIHNENDIYKNNGLYLNKNKEDDKVSKPNAVSQFNVKKFNAQEFLDMELKSTPPSPLLMQLFSLTYKEVRSNNSPSIIKYSDQYNSSKISDSQNSFPFKTPYDKSSLIKKFEEIGNSNSNFESLRITNALHSYKFISDPFINQIFISDPDPSKISLYSDLSPNQMDKAMKSLTPQQYDELINSLPFFLHQLHIVKNPRMRCRFFVIISNILEKKPKLISIFFADVPTLSNVASIISDFTFLDSPTYTFVENTRKKSNTHESMSPSNSSSNPNSPLSPDQNSNINSSLNKSTKISSPIQTNINPTSSKEKSTKISSPLSPNTKSIFMKRNSTPNYSQLPDSTLKQKSSFMVRKSPIIKQKPPSDILTIKKNIDDLTLFLFTNQLSKTLTSFVEKYQPKNRNLLLQINAQTMTFNKFIDLSLTEKASDVEAAFANPTPIICIIFHFLCDYNPVLFSKLFQTNPFYIFLGRVFISPKCHRYYGQLCGHILRHSKLRHIFFLQFFHVRCWLSSKTIMTTIVPTCNFLASLISQESNSEHDITTDEIFTAFTNATQLVIFSPSSSLNLIRSIIDFFLKAKPKTATTGFNTSLSNLSASNSNTINYQNNISSNNNSTNEFHTTTFVHIRESLIALFKDPNLRACHVTILYELMNLMIIPYISDTKSFLERFLNTVVFCNMKSTNDLIAIASWKEFRELFFDPNFQFLRDCQSIKANLSLVTSSKRNMSPPILIEILFLALGINQKTFSYYTSSNTKENSRKKRVRRSINIFDQPEGFIIPGVNPRLLYEEVLRHYTEGHLKNYKNEIYMLKAMMPSFKMRKRTISCA</sequence>
<feature type="compositionally biased region" description="Low complexity" evidence="1">
    <location>
        <begin position="475"/>
        <end position="498"/>
    </location>
</feature>
<feature type="compositionally biased region" description="Polar residues" evidence="1">
    <location>
        <begin position="499"/>
        <end position="519"/>
    </location>
</feature>